<keyword evidence="3" id="KW-1185">Reference proteome</keyword>
<dbReference type="Pfam" id="PF22503">
    <property type="entry name" value="DUF6992"/>
    <property type="match status" value="1"/>
</dbReference>
<comment type="caution">
    <text evidence="2">The sequence shown here is derived from an EMBL/GenBank/DDBJ whole genome shotgun (WGS) entry which is preliminary data.</text>
</comment>
<name>A0ABT6YAQ9_9BACT</name>
<dbReference type="InterPro" id="IPR054261">
    <property type="entry name" value="DUF6992"/>
</dbReference>
<sequence>MLKYFTIFIGVLLGSGCFSQTTDPNLFYKEQIRINQDGMKVLGGWAAANMIASGIATGQTQGSTKYFHQMNIYWNIVNGGLAALSTLQANKQLQRLPNNWETNRASQKKIEKLFLINTGLDLVYIGTGAYLLNRSSTSCNSPEMLKGYGQSLILQGGFLFLFDGAMYLLHHKHGVKHSKLLNQIAFDGQRISLTWVF</sequence>
<dbReference type="PROSITE" id="PS51257">
    <property type="entry name" value="PROKAR_LIPOPROTEIN"/>
    <property type="match status" value="1"/>
</dbReference>
<feature type="transmembrane region" description="Helical" evidence="1">
    <location>
        <begin position="113"/>
        <end position="132"/>
    </location>
</feature>
<proteinExistence type="predicted"/>
<dbReference type="EMBL" id="JASHIF010000012">
    <property type="protein sequence ID" value="MDI9860677.1"/>
    <property type="molecule type" value="Genomic_DNA"/>
</dbReference>
<accession>A0ABT6YAQ9</accession>
<keyword evidence="1" id="KW-0812">Transmembrane</keyword>
<evidence type="ECO:0000313" key="2">
    <source>
        <dbReference type="EMBL" id="MDI9860677.1"/>
    </source>
</evidence>
<dbReference type="Proteomes" id="UP001236507">
    <property type="component" value="Unassembled WGS sequence"/>
</dbReference>
<protein>
    <submittedName>
        <fullName evidence="2">Uncharacterized protein</fullName>
    </submittedName>
</protein>
<evidence type="ECO:0000313" key="3">
    <source>
        <dbReference type="Proteomes" id="UP001236507"/>
    </source>
</evidence>
<keyword evidence="1" id="KW-0472">Membrane</keyword>
<evidence type="ECO:0000256" key="1">
    <source>
        <dbReference type="SAM" id="Phobius"/>
    </source>
</evidence>
<gene>
    <name evidence="2" type="ORF">QM524_15785</name>
</gene>
<organism evidence="2 3">
    <name type="scientific">Flectobacillus roseus</name>
    <dbReference type="NCBI Taxonomy" id="502259"/>
    <lineage>
        <taxon>Bacteria</taxon>
        <taxon>Pseudomonadati</taxon>
        <taxon>Bacteroidota</taxon>
        <taxon>Cytophagia</taxon>
        <taxon>Cytophagales</taxon>
        <taxon>Flectobacillaceae</taxon>
        <taxon>Flectobacillus</taxon>
    </lineage>
</organism>
<feature type="transmembrane region" description="Helical" evidence="1">
    <location>
        <begin position="152"/>
        <end position="169"/>
    </location>
</feature>
<reference evidence="2 3" key="1">
    <citation type="submission" date="2023-05" db="EMBL/GenBank/DDBJ databases">
        <title>Novel species of genus Flectobacillus isolated from stream in China.</title>
        <authorList>
            <person name="Lu H."/>
        </authorList>
    </citation>
    <scope>NUCLEOTIDE SEQUENCE [LARGE SCALE GENOMIC DNA]</scope>
    <source>
        <strain evidence="2 3">KCTC 42575</strain>
    </source>
</reference>
<keyword evidence="1" id="KW-1133">Transmembrane helix</keyword>
<dbReference type="RefSeq" id="WP_283345307.1">
    <property type="nucleotide sequence ID" value="NZ_JASHIF010000012.1"/>
</dbReference>